<comment type="cofactor">
    <cofactor evidence="1">
        <name>thiamine diphosphate</name>
        <dbReference type="ChEBI" id="CHEBI:58937"/>
    </cofactor>
</comment>
<dbReference type="EMBL" id="NOZQ01000187">
    <property type="protein sequence ID" value="OYD14363.1"/>
    <property type="molecule type" value="Genomic_DNA"/>
</dbReference>
<dbReference type="Proteomes" id="UP000215215">
    <property type="component" value="Unassembled WGS sequence"/>
</dbReference>
<dbReference type="PANTHER" id="PTHR47514:SF1">
    <property type="entry name" value="TRANSKETOLASE N-TERMINAL SECTION-RELATED"/>
    <property type="match status" value="1"/>
</dbReference>
<evidence type="ECO:0000256" key="3">
    <source>
        <dbReference type="ARBA" id="ARBA00022679"/>
    </source>
</evidence>
<evidence type="ECO:0000256" key="2">
    <source>
        <dbReference type="ARBA" id="ARBA00007131"/>
    </source>
</evidence>
<dbReference type="SUPFAM" id="SSF52518">
    <property type="entry name" value="Thiamin diphosphate-binding fold (THDP-binding)"/>
    <property type="match status" value="1"/>
</dbReference>
<accession>A0A235BPD8</accession>
<protein>
    <submittedName>
        <fullName evidence="7">Transketolase</fullName>
    </submittedName>
</protein>
<dbReference type="PROSITE" id="PS00801">
    <property type="entry name" value="TRANSKETOLASE_1"/>
    <property type="match status" value="1"/>
</dbReference>
<proteinExistence type="inferred from homology"/>
<evidence type="ECO:0000256" key="1">
    <source>
        <dbReference type="ARBA" id="ARBA00001964"/>
    </source>
</evidence>
<dbReference type="InterPro" id="IPR049557">
    <property type="entry name" value="Transketolase_CS"/>
</dbReference>
<gene>
    <name evidence="7" type="ORF">CH333_08255</name>
</gene>
<name>A0A235BPD8_UNCW3</name>
<dbReference type="CDD" id="cd02012">
    <property type="entry name" value="TPP_TK"/>
    <property type="match status" value="1"/>
</dbReference>
<sequence>MNIEELKEIARLVRGDVIEMVTRAGSGHPGGSLSVVEVLVTLYYEVMHHDPQNPDDDDRDRLVLSKGHAAPTLYAILSRLGYFDREWLLSLRRCGSKLQGHPYAPDTPGVDASSGSLGQGLSFANGCAMRAKLDNKSYRVYCIIGDGETNEGQIWEASMTSARYGLDNLCCVLDYNKLQIDGRIEDIKNPLPFRDKWEAFGWSVLDVNGHSFGEIKGAFDEATKTKGKPTMILAHTVKGKGVSFMEGKFEWHGRAPTRDEADRALRELGFDNGIAL</sequence>
<dbReference type="InterPro" id="IPR005474">
    <property type="entry name" value="Transketolase_N"/>
</dbReference>
<keyword evidence="4" id="KW-0479">Metal-binding</keyword>
<evidence type="ECO:0000313" key="7">
    <source>
        <dbReference type="EMBL" id="OYD14363.1"/>
    </source>
</evidence>
<dbReference type="PANTHER" id="PTHR47514">
    <property type="entry name" value="TRANSKETOLASE N-TERMINAL SECTION-RELATED"/>
    <property type="match status" value="1"/>
</dbReference>
<evidence type="ECO:0000313" key="8">
    <source>
        <dbReference type="Proteomes" id="UP000215215"/>
    </source>
</evidence>
<keyword evidence="5" id="KW-0786">Thiamine pyrophosphate</keyword>
<reference evidence="7 8" key="1">
    <citation type="submission" date="2017-07" db="EMBL/GenBank/DDBJ databases">
        <title>Recovery of genomes from metagenomes via a dereplication, aggregation, and scoring strategy.</title>
        <authorList>
            <person name="Sieber C.M."/>
            <person name="Probst A.J."/>
            <person name="Sharrar A."/>
            <person name="Thomas B.C."/>
            <person name="Hess M."/>
            <person name="Tringe S.G."/>
            <person name="Banfield J.F."/>
        </authorList>
    </citation>
    <scope>NUCLEOTIDE SEQUENCE [LARGE SCALE GENOMIC DNA]</scope>
    <source>
        <strain evidence="7">JGI_Cruoil_03_44_89</strain>
    </source>
</reference>
<dbReference type="Gene3D" id="3.40.50.970">
    <property type="match status" value="1"/>
</dbReference>
<evidence type="ECO:0000259" key="6">
    <source>
        <dbReference type="Pfam" id="PF00456"/>
    </source>
</evidence>
<dbReference type="Pfam" id="PF00456">
    <property type="entry name" value="Transketolase_N"/>
    <property type="match status" value="1"/>
</dbReference>
<dbReference type="GO" id="GO:0046872">
    <property type="term" value="F:metal ion binding"/>
    <property type="evidence" value="ECO:0007669"/>
    <property type="project" value="UniProtKB-KW"/>
</dbReference>
<comment type="similarity">
    <text evidence="2">Belongs to the transketolase family.</text>
</comment>
<dbReference type="GO" id="GO:0016740">
    <property type="term" value="F:transferase activity"/>
    <property type="evidence" value="ECO:0007669"/>
    <property type="project" value="UniProtKB-KW"/>
</dbReference>
<dbReference type="AlphaFoldDB" id="A0A235BPD8"/>
<organism evidence="7 8">
    <name type="scientific">candidate division WOR-3 bacterium JGI_Cruoil_03_44_89</name>
    <dbReference type="NCBI Taxonomy" id="1973748"/>
    <lineage>
        <taxon>Bacteria</taxon>
        <taxon>Bacteria division WOR-3</taxon>
    </lineage>
</organism>
<dbReference type="InterPro" id="IPR029061">
    <property type="entry name" value="THDP-binding"/>
</dbReference>
<evidence type="ECO:0000256" key="5">
    <source>
        <dbReference type="ARBA" id="ARBA00023052"/>
    </source>
</evidence>
<keyword evidence="3" id="KW-0808">Transferase</keyword>
<evidence type="ECO:0000256" key="4">
    <source>
        <dbReference type="ARBA" id="ARBA00022723"/>
    </source>
</evidence>
<feature type="domain" description="Transketolase N-terminal" evidence="6">
    <location>
        <begin position="8"/>
        <end position="271"/>
    </location>
</feature>
<comment type="caution">
    <text evidence="7">The sequence shown here is derived from an EMBL/GenBank/DDBJ whole genome shotgun (WGS) entry which is preliminary data.</text>
</comment>